<keyword evidence="3" id="KW-1185">Reference proteome</keyword>
<feature type="domain" description="DUF397" evidence="1">
    <location>
        <begin position="11"/>
        <end position="64"/>
    </location>
</feature>
<proteinExistence type="predicted"/>
<dbReference type="InterPro" id="IPR007278">
    <property type="entry name" value="DUF397"/>
</dbReference>
<dbReference type="Pfam" id="PF04149">
    <property type="entry name" value="DUF397"/>
    <property type="match status" value="1"/>
</dbReference>
<evidence type="ECO:0000259" key="1">
    <source>
        <dbReference type="Pfam" id="PF04149"/>
    </source>
</evidence>
<accession>A0A1J4P7U7</accession>
<evidence type="ECO:0000313" key="2">
    <source>
        <dbReference type="EMBL" id="OIJ69581.1"/>
    </source>
</evidence>
<dbReference type="STRING" id="1428628.WN71_001470"/>
<evidence type="ECO:0000313" key="3">
    <source>
        <dbReference type="Proteomes" id="UP000034196"/>
    </source>
</evidence>
<protein>
    <recommendedName>
        <fullName evidence="1">DUF397 domain-containing protein</fullName>
    </recommendedName>
</protein>
<dbReference type="RefSeq" id="WP_046581331.1">
    <property type="nucleotide sequence ID" value="NZ_LAVA02000003.1"/>
</dbReference>
<dbReference type="OrthoDB" id="4570646at2"/>
<sequence>MDSNLDLTGVRWRKSTYSGNTGGDCVEASFDLDGVVPVRDSKTAAGGPVLVFGTAAWTEFVGAVGSADGGVR</sequence>
<dbReference type="AlphaFoldDB" id="A0A1J4P7U7"/>
<reference evidence="2" key="1">
    <citation type="submission" date="2016-10" db="EMBL/GenBank/DDBJ databases">
        <title>Genome sequence of Streptomyces mangrovisoli MUSC 149.</title>
        <authorList>
            <person name="Lee L.-H."/>
            <person name="Ser H.-L."/>
        </authorList>
    </citation>
    <scope>NUCLEOTIDE SEQUENCE [LARGE SCALE GENOMIC DNA]</scope>
    <source>
        <strain evidence="2">MUSC 149</strain>
    </source>
</reference>
<organism evidence="2 3">
    <name type="scientific">Streptomyces mangrovisoli</name>
    <dbReference type="NCBI Taxonomy" id="1428628"/>
    <lineage>
        <taxon>Bacteria</taxon>
        <taxon>Bacillati</taxon>
        <taxon>Actinomycetota</taxon>
        <taxon>Actinomycetes</taxon>
        <taxon>Kitasatosporales</taxon>
        <taxon>Streptomycetaceae</taxon>
        <taxon>Streptomyces</taxon>
    </lineage>
</organism>
<name>A0A1J4P7U7_9ACTN</name>
<gene>
    <name evidence="2" type="ORF">WN71_001470</name>
</gene>
<dbReference type="Proteomes" id="UP000034196">
    <property type="component" value="Unassembled WGS sequence"/>
</dbReference>
<dbReference type="EMBL" id="LAVA02000003">
    <property type="protein sequence ID" value="OIJ69581.1"/>
    <property type="molecule type" value="Genomic_DNA"/>
</dbReference>
<comment type="caution">
    <text evidence="2">The sequence shown here is derived from an EMBL/GenBank/DDBJ whole genome shotgun (WGS) entry which is preliminary data.</text>
</comment>